<dbReference type="NCBIfam" id="TIGR02228">
    <property type="entry name" value="sigpep_I_arch"/>
    <property type="match status" value="1"/>
</dbReference>
<dbReference type="GO" id="GO:0009003">
    <property type="term" value="F:signal peptidase activity"/>
    <property type="evidence" value="ECO:0007669"/>
    <property type="project" value="UniProtKB-EC"/>
</dbReference>
<proteinExistence type="predicted"/>
<keyword evidence="4" id="KW-1185">Reference proteome</keyword>
<evidence type="ECO:0000313" key="3">
    <source>
        <dbReference type="EMBL" id="PJJ70784.1"/>
    </source>
</evidence>
<dbReference type="OrthoDB" id="3790724at2"/>
<dbReference type="GO" id="GO:0016020">
    <property type="term" value="C:membrane"/>
    <property type="evidence" value="ECO:0007669"/>
    <property type="project" value="UniProtKB-UniRule"/>
</dbReference>
<feature type="transmembrane region" description="Helical" evidence="2">
    <location>
        <begin position="12"/>
        <end position="44"/>
    </location>
</feature>
<dbReference type="EC" id="3.4.21.89" evidence="1"/>
<keyword evidence="2" id="KW-0472">Membrane</keyword>
<dbReference type="RefSeq" id="WP_100363169.1">
    <property type="nucleotide sequence ID" value="NZ_PGFF01000001.1"/>
</dbReference>
<dbReference type="EMBL" id="PGFF01000001">
    <property type="protein sequence ID" value="PJJ70784.1"/>
    <property type="molecule type" value="Genomic_DNA"/>
</dbReference>
<dbReference type="InterPro" id="IPR001733">
    <property type="entry name" value="Peptidase_S26B"/>
</dbReference>
<evidence type="ECO:0000313" key="4">
    <source>
        <dbReference type="Proteomes" id="UP000228758"/>
    </source>
</evidence>
<keyword evidence="2" id="KW-1133">Transmembrane helix</keyword>
<keyword evidence="2" id="KW-0812">Transmembrane</keyword>
<accession>A0A2M9CFR2</accession>
<feature type="transmembrane region" description="Helical" evidence="2">
    <location>
        <begin position="144"/>
        <end position="163"/>
    </location>
</feature>
<dbReference type="GO" id="GO:0004252">
    <property type="term" value="F:serine-type endopeptidase activity"/>
    <property type="evidence" value="ECO:0007669"/>
    <property type="project" value="UniProtKB-UniRule"/>
</dbReference>
<dbReference type="GO" id="GO:0006465">
    <property type="term" value="P:signal peptide processing"/>
    <property type="evidence" value="ECO:0007669"/>
    <property type="project" value="UniProtKB-UniRule"/>
</dbReference>
<evidence type="ECO:0000256" key="1">
    <source>
        <dbReference type="NCBIfam" id="TIGR02228"/>
    </source>
</evidence>
<dbReference type="CDD" id="cd06462">
    <property type="entry name" value="Peptidase_S24_S26"/>
    <property type="match status" value="1"/>
</dbReference>
<organism evidence="3 4">
    <name type="scientific">Diaminobutyricimonas aerilata</name>
    <dbReference type="NCBI Taxonomy" id="1162967"/>
    <lineage>
        <taxon>Bacteria</taxon>
        <taxon>Bacillati</taxon>
        <taxon>Actinomycetota</taxon>
        <taxon>Actinomycetes</taxon>
        <taxon>Micrococcales</taxon>
        <taxon>Microbacteriaceae</taxon>
        <taxon>Diaminobutyricimonas</taxon>
    </lineage>
</organism>
<evidence type="ECO:0000256" key="2">
    <source>
        <dbReference type="SAM" id="Phobius"/>
    </source>
</evidence>
<dbReference type="AlphaFoldDB" id="A0A2M9CFR2"/>
<gene>
    <name evidence="3" type="ORF">CLV46_0310</name>
</gene>
<feature type="transmembrane region" description="Helical" evidence="2">
    <location>
        <begin position="184"/>
        <end position="205"/>
    </location>
</feature>
<sequence length="401" mass="41712">MVRPARRTLSTVGEIALTALAAGGALCLLLVVLAVAFHVTLIMFKTGSMSPTIPAGSLAVVREIPANEVRVGDVVTVDRAGALPVTHRVTSVQPAAGGQRIITMKGDANRDPDPLPYTVERVRLVIAHVPELARVVGWFSDARVMGGIAVVAAGIVTWAFWPRESTEVHGPRHRAPRAPRGSRVARSMAIVLVGGGVLAGTALPAQSARAVETEMVEHVVEGEHVTLVSVGDAARNRRMTPGGSAVWQVGALAQAEERGEVALSISGIGDPGAGFEIAVTACSERWRDDACAGSATELLSRRSAPVGDDTIALQRIRTDEQSWLRIAVHRRADAAAAGRLELRLQADGFGDVVVVGSDVDAPLATTGANVAGPIAVALLAVGTGLLAARLGRRLPRSAVAR</sequence>
<protein>
    <recommendedName>
        <fullName evidence="1">Signal peptidase I</fullName>
        <ecNumber evidence="1">3.4.21.89</ecNumber>
    </recommendedName>
</protein>
<comment type="caution">
    <text evidence="3">The sequence shown here is derived from an EMBL/GenBank/DDBJ whole genome shotgun (WGS) entry which is preliminary data.</text>
</comment>
<dbReference type="Proteomes" id="UP000228758">
    <property type="component" value="Unassembled WGS sequence"/>
</dbReference>
<name>A0A2M9CFR2_9MICO</name>
<reference evidence="3 4" key="1">
    <citation type="submission" date="2017-11" db="EMBL/GenBank/DDBJ databases">
        <title>Genomic Encyclopedia of Archaeal and Bacterial Type Strains, Phase II (KMG-II): From Individual Species to Whole Genera.</title>
        <authorList>
            <person name="Goeker M."/>
        </authorList>
    </citation>
    <scope>NUCLEOTIDE SEQUENCE [LARGE SCALE GENOMIC DNA]</scope>
    <source>
        <strain evidence="3 4">DSM 27393</strain>
    </source>
</reference>